<dbReference type="Pfam" id="PF02371">
    <property type="entry name" value="Transposase_20"/>
    <property type="match status" value="1"/>
</dbReference>
<comment type="caution">
    <text evidence="2">The sequence shown here is derived from an EMBL/GenBank/DDBJ whole genome shotgun (WGS) entry which is preliminary data.</text>
</comment>
<sequence length="68" mass="6854">MGSRLVGVLADVVVGGAVSDEIGELETSIATVMAVRPHQHLLAIPGVGLVTAAKILGETHDVNRPGSA</sequence>
<organism evidence="2 3">
    <name type="scientific">Pseudonocardia xishanensis</name>
    <dbReference type="NCBI Taxonomy" id="630995"/>
    <lineage>
        <taxon>Bacteria</taxon>
        <taxon>Bacillati</taxon>
        <taxon>Actinomycetota</taxon>
        <taxon>Actinomycetes</taxon>
        <taxon>Pseudonocardiales</taxon>
        <taxon>Pseudonocardiaceae</taxon>
        <taxon>Pseudonocardia</taxon>
    </lineage>
</organism>
<protein>
    <recommendedName>
        <fullName evidence="1">Transposase IS116/IS110/IS902 C-terminal domain-containing protein</fullName>
    </recommendedName>
</protein>
<dbReference type="InterPro" id="IPR003346">
    <property type="entry name" value="Transposase_20"/>
</dbReference>
<proteinExistence type="predicted"/>
<gene>
    <name evidence="2" type="ORF">GCM10023175_40090</name>
</gene>
<name>A0ABP8RW93_9PSEU</name>
<evidence type="ECO:0000259" key="1">
    <source>
        <dbReference type="Pfam" id="PF02371"/>
    </source>
</evidence>
<accession>A0ABP8RW93</accession>
<dbReference type="RefSeq" id="WP_345420617.1">
    <property type="nucleotide sequence ID" value="NZ_BAABGT010000056.1"/>
</dbReference>
<evidence type="ECO:0000313" key="2">
    <source>
        <dbReference type="EMBL" id="GAA4550288.1"/>
    </source>
</evidence>
<dbReference type="EMBL" id="BAABGT010000056">
    <property type="protein sequence ID" value="GAA4550288.1"/>
    <property type="molecule type" value="Genomic_DNA"/>
</dbReference>
<keyword evidence="3" id="KW-1185">Reference proteome</keyword>
<feature type="domain" description="Transposase IS116/IS110/IS902 C-terminal" evidence="1">
    <location>
        <begin position="39"/>
        <end position="64"/>
    </location>
</feature>
<evidence type="ECO:0000313" key="3">
    <source>
        <dbReference type="Proteomes" id="UP001501598"/>
    </source>
</evidence>
<reference evidence="3" key="1">
    <citation type="journal article" date="2019" name="Int. J. Syst. Evol. Microbiol.">
        <title>The Global Catalogue of Microorganisms (GCM) 10K type strain sequencing project: providing services to taxonomists for standard genome sequencing and annotation.</title>
        <authorList>
            <consortium name="The Broad Institute Genomics Platform"/>
            <consortium name="The Broad Institute Genome Sequencing Center for Infectious Disease"/>
            <person name="Wu L."/>
            <person name="Ma J."/>
        </authorList>
    </citation>
    <scope>NUCLEOTIDE SEQUENCE [LARGE SCALE GENOMIC DNA]</scope>
    <source>
        <strain evidence="3">JCM 17906</strain>
    </source>
</reference>
<dbReference type="Proteomes" id="UP001501598">
    <property type="component" value="Unassembled WGS sequence"/>
</dbReference>